<keyword evidence="2" id="KW-1185">Reference proteome</keyword>
<comment type="caution">
    <text evidence="1">The sequence shown here is derived from an EMBL/GenBank/DDBJ whole genome shotgun (WGS) entry which is preliminary data.</text>
</comment>
<protein>
    <submittedName>
        <fullName evidence="1">Uncharacterized protein</fullName>
    </submittedName>
</protein>
<organism evidence="1 2">
    <name type="scientific">Paspalum vaginatum</name>
    <name type="common">seashore paspalum</name>
    <dbReference type="NCBI Taxonomy" id="158149"/>
    <lineage>
        <taxon>Eukaryota</taxon>
        <taxon>Viridiplantae</taxon>
        <taxon>Streptophyta</taxon>
        <taxon>Embryophyta</taxon>
        <taxon>Tracheophyta</taxon>
        <taxon>Spermatophyta</taxon>
        <taxon>Magnoliopsida</taxon>
        <taxon>Liliopsida</taxon>
        <taxon>Poales</taxon>
        <taxon>Poaceae</taxon>
        <taxon>PACMAD clade</taxon>
        <taxon>Panicoideae</taxon>
        <taxon>Andropogonodae</taxon>
        <taxon>Paspaleae</taxon>
        <taxon>Paspalinae</taxon>
        <taxon>Paspalum</taxon>
    </lineage>
</organism>
<gene>
    <name evidence="1" type="ORF">BS78_K331400</name>
</gene>
<dbReference type="EMBL" id="MU629912">
    <property type="protein sequence ID" value="KAJ1254743.1"/>
    <property type="molecule type" value="Genomic_DNA"/>
</dbReference>
<name>A0A9W7X7K6_9POAL</name>
<evidence type="ECO:0000313" key="2">
    <source>
        <dbReference type="Proteomes" id="UP001164776"/>
    </source>
</evidence>
<accession>A0A9W7X7K6</accession>
<dbReference type="Proteomes" id="UP001164776">
    <property type="component" value="Unassembled WGS sequence"/>
</dbReference>
<reference evidence="1 2" key="1">
    <citation type="submission" date="2022-10" db="EMBL/GenBank/DDBJ databases">
        <title>WGS assembly of Paspalum vaginatum 540-79.</title>
        <authorList>
            <person name="Sun G."/>
            <person name="Wase N."/>
            <person name="Shu S."/>
            <person name="Jenkins J."/>
            <person name="Zhou B."/>
            <person name="Torres-Rodriguez J."/>
            <person name="Chen C."/>
            <person name="Sandor L."/>
            <person name="Plott C."/>
            <person name="Yoshinga Y."/>
            <person name="Daum C."/>
            <person name="Qi P."/>
            <person name="Barry K."/>
            <person name="Lipzen A."/>
            <person name="Berry L."/>
            <person name="Pedersen C."/>
            <person name="Gottilla T."/>
            <person name="Foltz A."/>
            <person name="Yu H."/>
            <person name="O'Malley R."/>
            <person name="Zhang C."/>
            <person name="Devos K."/>
            <person name="Sigmon B."/>
            <person name="Yu B."/>
            <person name="Obata T."/>
            <person name="Schmutz J."/>
            <person name="Schnable J."/>
        </authorList>
    </citation>
    <scope>NUCLEOTIDE SEQUENCE [LARGE SCALE GENOMIC DNA]</scope>
    <source>
        <strain evidence="2">cv. 540-79</strain>
    </source>
</reference>
<proteinExistence type="predicted"/>
<evidence type="ECO:0000313" key="1">
    <source>
        <dbReference type="EMBL" id="KAJ1254743.1"/>
    </source>
</evidence>
<dbReference type="AlphaFoldDB" id="A0A9W7X7K6"/>
<sequence>MSRIGHPEFLTHCVRLRNRKKTKLETPRKRDELFGSVAQSPRAPRRQLRQAWWPNDGSKRPVLLALWVGMARWPLRCHRPWCPRWTLGLNRIKTGSKLLPAACCRRRGAHGHCAREQQPLVQAGPGGAVDLFVSASTSDEEKA</sequence>